<comment type="similarity">
    <text evidence="2">Belongs to the EccD/Snm4 family.</text>
</comment>
<feature type="transmembrane region" description="Helical" evidence="7">
    <location>
        <begin position="175"/>
        <end position="195"/>
    </location>
</feature>
<dbReference type="RefSeq" id="WP_131295249.1">
    <property type="nucleotide sequence ID" value="NZ_SJKA01000018.1"/>
</dbReference>
<feature type="transmembrane region" description="Helical" evidence="7">
    <location>
        <begin position="119"/>
        <end position="137"/>
    </location>
</feature>
<feature type="transmembrane region" description="Helical" evidence="7">
    <location>
        <begin position="395"/>
        <end position="415"/>
    </location>
</feature>
<dbReference type="EMBL" id="SJKA01000018">
    <property type="protein sequence ID" value="TCC22338.1"/>
    <property type="molecule type" value="Genomic_DNA"/>
</dbReference>
<evidence type="ECO:0000256" key="6">
    <source>
        <dbReference type="ARBA" id="ARBA00023136"/>
    </source>
</evidence>
<feature type="transmembrane region" description="Helical" evidence="7">
    <location>
        <begin position="344"/>
        <end position="363"/>
    </location>
</feature>
<evidence type="ECO:0000259" key="8">
    <source>
        <dbReference type="Pfam" id="PF19053"/>
    </source>
</evidence>
<evidence type="ECO:0000256" key="4">
    <source>
        <dbReference type="ARBA" id="ARBA00022692"/>
    </source>
</evidence>
<sequence>MNITGLVRVTVATPQRRLDLALPEQSSVAEILPGLLAKAGEHLADDGVPDGGWVLRRFDGAGLTLGRSLGSHRIKDGEILYLVRREIDWPELEYDDLVDAVARGSGRLGSAWSAWHTRAAGLLVASIGVSIAGVTMLRPGAPWSEPAGQLLLLTLLLVAAAIVLARVVGDAGAGAIIGGQAIVSAACGGGLLFAGDHASPAIGAPQVLAGSAAVLLAAVACYVGVVDGASFFAAAICAGVLGAIGGWIGTAGSPDAADVSAIVGSAAFGLSPLLAPLAIRIGRLPMPVLPRTTADLVRDDPLPPRHQVYGAVVRADGLVTGMLGGLMMTESVCLIYLLRSDSRAATILAALLTVGCLIRSRLYPVVKQRLMLLTPGLVGAAGLVLYPLSREYSDPMTVVVPLVIVTAAAAVFLGLRYSTRTPSPYISRYAEIVEVLLMLALIPVACAVLGLYGVVRGLGG</sequence>
<reference evidence="9 10" key="1">
    <citation type="submission" date="2019-02" db="EMBL/GenBank/DDBJ databases">
        <title>Kribbella capetownensis sp. nov. and Kribbella speibonae sp. nov., isolated from soil.</title>
        <authorList>
            <person name="Curtis S.M."/>
            <person name="Norton I."/>
            <person name="Everest G.J."/>
            <person name="Meyers P.R."/>
        </authorList>
    </citation>
    <scope>NUCLEOTIDE SEQUENCE [LARGE SCALE GENOMIC DNA]</scope>
    <source>
        <strain evidence="9 10">DSM 27082</strain>
    </source>
</reference>
<feature type="transmembrane region" description="Helical" evidence="7">
    <location>
        <begin position="149"/>
        <end position="168"/>
    </location>
</feature>
<evidence type="ECO:0000256" key="1">
    <source>
        <dbReference type="ARBA" id="ARBA00004651"/>
    </source>
</evidence>
<dbReference type="AlphaFoldDB" id="A0A4R0I556"/>
<gene>
    <name evidence="9" type="primary">eccD</name>
    <name evidence="9" type="ORF">E0H50_34745</name>
</gene>
<dbReference type="InterPro" id="IPR024962">
    <property type="entry name" value="YukD-like"/>
</dbReference>
<dbReference type="Gene3D" id="3.10.20.90">
    <property type="entry name" value="Phosphatidylinositol 3-kinase Catalytic Subunit, Chain A, domain 1"/>
    <property type="match status" value="1"/>
</dbReference>
<proteinExistence type="inferred from homology"/>
<organism evidence="9 10">
    <name type="scientific">Kribbella sindirgiensis</name>
    <dbReference type="NCBI Taxonomy" id="1124744"/>
    <lineage>
        <taxon>Bacteria</taxon>
        <taxon>Bacillati</taxon>
        <taxon>Actinomycetota</taxon>
        <taxon>Actinomycetes</taxon>
        <taxon>Propionibacteriales</taxon>
        <taxon>Kribbellaceae</taxon>
        <taxon>Kribbella</taxon>
    </lineage>
</organism>
<accession>A0A4R0I556</accession>
<dbReference type="Proteomes" id="UP000292695">
    <property type="component" value="Unassembled WGS sequence"/>
</dbReference>
<evidence type="ECO:0000256" key="5">
    <source>
        <dbReference type="ARBA" id="ARBA00022989"/>
    </source>
</evidence>
<dbReference type="InterPro" id="IPR006707">
    <property type="entry name" value="T7SS_EccD"/>
</dbReference>
<protein>
    <submittedName>
        <fullName evidence="9">Type VII secretion integral membrane protein EccD</fullName>
    </submittedName>
</protein>
<evidence type="ECO:0000256" key="2">
    <source>
        <dbReference type="ARBA" id="ARBA00006162"/>
    </source>
</evidence>
<evidence type="ECO:0000256" key="3">
    <source>
        <dbReference type="ARBA" id="ARBA00022475"/>
    </source>
</evidence>
<evidence type="ECO:0000256" key="7">
    <source>
        <dbReference type="SAM" id="Phobius"/>
    </source>
</evidence>
<feature type="transmembrane region" description="Helical" evidence="7">
    <location>
        <begin position="370"/>
        <end position="389"/>
    </location>
</feature>
<keyword evidence="3" id="KW-1003">Cell membrane</keyword>
<keyword evidence="6 7" id="KW-0472">Membrane</keyword>
<feature type="transmembrane region" description="Helical" evidence="7">
    <location>
        <begin position="207"/>
        <end position="225"/>
    </location>
</feature>
<keyword evidence="4 7" id="KW-0812">Transmembrane</keyword>
<feature type="transmembrane region" description="Helical" evidence="7">
    <location>
        <begin position="435"/>
        <end position="455"/>
    </location>
</feature>
<dbReference type="Pfam" id="PF19053">
    <property type="entry name" value="EccD"/>
    <property type="match status" value="1"/>
</dbReference>
<dbReference type="PIRSF" id="PIRSF017804">
    <property type="entry name" value="Secretion_EccD1"/>
    <property type="match status" value="1"/>
</dbReference>
<feature type="domain" description="EccD-like transmembrane" evidence="8">
    <location>
        <begin position="117"/>
        <end position="458"/>
    </location>
</feature>
<evidence type="ECO:0000313" key="9">
    <source>
        <dbReference type="EMBL" id="TCC22338.1"/>
    </source>
</evidence>
<name>A0A4R0I556_9ACTN</name>
<feature type="transmembrane region" description="Helical" evidence="7">
    <location>
        <begin position="232"/>
        <end position="253"/>
    </location>
</feature>
<comment type="subcellular location">
    <subcellularLocation>
        <location evidence="1">Cell membrane</location>
        <topology evidence="1">Multi-pass membrane protein</topology>
    </subcellularLocation>
</comment>
<keyword evidence="10" id="KW-1185">Reference proteome</keyword>
<feature type="transmembrane region" description="Helical" evidence="7">
    <location>
        <begin position="317"/>
        <end position="338"/>
    </location>
</feature>
<dbReference type="Pfam" id="PF08817">
    <property type="entry name" value="YukD"/>
    <property type="match status" value="1"/>
</dbReference>
<feature type="transmembrane region" description="Helical" evidence="7">
    <location>
        <begin position="259"/>
        <end position="279"/>
    </location>
</feature>
<dbReference type="NCBIfam" id="TIGR03920">
    <property type="entry name" value="T7SS_EccD"/>
    <property type="match status" value="1"/>
</dbReference>
<keyword evidence="5 7" id="KW-1133">Transmembrane helix</keyword>
<evidence type="ECO:0000313" key="10">
    <source>
        <dbReference type="Proteomes" id="UP000292695"/>
    </source>
</evidence>
<dbReference type="OrthoDB" id="4775372at2"/>
<comment type="caution">
    <text evidence="9">The sequence shown here is derived from an EMBL/GenBank/DDBJ whole genome shotgun (WGS) entry which is preliminary data.</text>
</comment>
<dbReference type="GO" id="GO:0005886">
    <property type="term" value="C:plasma membrane"/>
    <property type="evidence" value="ECO:0007669"/>
    <property type="project" value="UniProtKB-SubCell"/>
</dbReference>
<dbReference type="InterPro" id="IPR044049">
    <property type="entry name" value="EccD_transm"/>
</dbReference>